<dbReference type="RefSeq" id="WP_337320484.1">
    <property type="nucleotide sequence ID" value="NZ_JBBDGN010000010.1"/>
</dbReference>
<gene>
    <name evidence="1" type="ORF">WDU93_10815</name>
</gene>
<dbReference type="Proteomes" id="UP001366085">
    <property type="component" value="Unassembled WGS sequence"/>
</dbReference>
<proteinExistence type="predicted"/>
<evidence type="ECO:0000313" key="2">
    <source>
        <dbReference type="Proteomes" id="UP001366085"/>
    </source>
</evidence>
<evidence type="ECO:0000313" key="1">
    <source>
        <dbReference type="EMBL" id="MEJ1092184.1"/>
    </source>
</evidence>
<reference evidence="1 2" key="1">
    <citation type="submission" date="2024-02" db="EMBL/GenBank/DDBJ databases">
        <authorList>
            <person name="Saticioglu I.B."/>
        </authorList>
    </citation>
    <scope>NUCLEOTIDE SEQUENCE [LARGE SCALE GENOMIC DNA]</scope>
    <source>
        <strain evidence="1 2">Mu-43</strain>
    </source>
</reference>
<comment type="caution">
    <text evidence="1">The sequence shown here is derived from an EMBL/GenBank/DDBJ whole genome shotgun (WGS) entry which is preliminary data.</text>
</comment>
<keyword evidence="2" id="KW-1185">Reference proteome</keyword>
<accession>A0ABU8LLI8</accession>
<sequence>MTQFTYPADPDFGVWSRAVDRAIEVLDLDWWPNEELVAELVAEHGLTDPDIDDQMQILEDELIALYSERAEKR</sequence>
<protein>
    <submittedName>
        <fullName evidence="1">Uncharacterized protein</fullName>
    </submittedName>
</protein>
<organism evidence="1 2">
    <name type="scientific">Microbacterium istanbulense</name>
    <dbReference type="NCBI Taxonomy" id="3122049"/>
    <lineage>
        <taxon>Bacteria</taxon>
        <taxon>Bacillati</taxon>
        <taxon>Actinomycetota</taxon>
        <taxon>Actinomycetes</taxon>
        <taxon>Micrococcales</taxon>
        <taxon>Microbacteriaceae</taxon>
        <taxon>Microbacterium</taxon>
    </lineage>
</organism>
<dbReference type="EMBL" id="JBBDGN010000010">
    <property type="protein sequence ID" value="MEJ1092184.1"/>
    <property type="molecule type" value="Genomic_DNA"/>
</dbReference>
<name>A0ABU8LLI8_9MICO</name>